<dbReference type="PANTHER" id="PTHR24348">
    <property type="entry name" value="SERINE/THREONINE-PROTEIN KINASE UNC-51-RELATED"/>
    <property type="match status" value="1"/>
</dbReference>
<dbReference type="SMART" id="SM00220">
    <property type="entry name" value="S_TKc"/>
    <property type="match status" value="1"/>
</dbReference>
<feature type="domain" description="Protein kinase" evidence="11">
    <location>
        <begin position="19"/>
        <end position="185"/>
    </location>
</feature>
<keyword evidence="5 10" id="KW-0547">Nucleotide-binding</keyword>
<comment type="catalytic activity">
    <reaction evidence="8">
        <text>L-threonyl-[protein] + ATP = O-phospho-L-threonyl-[protein] + ADP + H(+)</text>
        <dbReference type="Rhea" id="RHEA:46608"/>
        <dbReference type="Rhea" id="RHEA-COMP:11060"/>
        <dbReference type="Rhea" id="RHEA-COMP:11605"/>
        <dbReference type="ChEBI" id="CHEBI:15378"/>
        <dbReference type="ChEBI" id="CHEBI:30013"/>
        <dbReference type="ChEBI" id="CHEBI:30616"/>
        <dbReference type="ChEBI" id="CHEBI:61977"/>
        <dbReference type="ChEBI" id="CHEBI:456216"/>
        <dbReference type="EC" id="2.7.11.1"/>
    </reaction>
</comment>
<dbReference type="GO" id="GO:0061709">
    <property type="term" value="P:reticulophagy"/>
    <property type="evidence" value="ECO:0007669"/>
    <property type="project" value="TreeGrafter"/>
</dbReference>
<comment type="similarity">
    <text evidence="10">Belongs to the protein kinase superfamily.</text>
</comment>
<dbReference type="AlphaFoldDB" id="A0A6S7JU47"/>
<dbReference type="InterPro" id="IPR000719">
    <property type="entry name" value="Prot_kinase_dom"/>
</dbReference>
<keyword evidence="3 10" id="KW-0723">Serine/threonine-protein kinase</keyword>
<dbReference type="GO" id="GO:0010506">
    <property type="term" value="P:regulation of autophagy"/>
    <property type="evidence" value="ECO:0007669"/>
    <property type="project" value="InterPro"/>
</dbReference>
<evidence type="ECO:0000256" key="3">
    <source>
        <dbReference type="ARBA" id="ARBA00022527"/>
    </source>
</evidence>
<gene>
    <name evidence="12" type="ORF">PACLA_8A027674</name>
</gene>
<dbReference type="Proteomes" id="UP001152795">
    <property type="component" value="Unassembled WGS sequence"/>
</dbReference>
<feature type="non-terminal residue" evidence="12">
    <location>
        <position position="185"/>
    </location>
</feature>
<evidence type="ECO:0000256" key="8">
    <source>
        <dbReference type="ARBA" id="ARBA00047899"/>
    </source>
</evidence>
<evidence type="ECO:0000256" key="1">
    <source>
        <dbReference type="ARBA" id="ARBA00012513"/>
    </source>
</evidence>
<dbReference type="InterPro" id="IPR011009">
    <property type="entry name" value="Kinase-like_dom_sf"/>
</dbReference>
<dbReference type="InterPro" id="IPR008271">
    <property type="entry name" value="Ser/Thr_kinase_AS"/>
</dbReference>
<evidence type="ECO:0000256" key="4">
    <source>
        <dbReference type="ARBA" id="ARBA00022679"/>
    </source>
</evidence>
<dbReference type="GO" id="GO:0042594">
    <property type="term" value="P:response to starvation"/>
    <property type="evidence" value="ECO:0007669"/>
    <property type="project" value="TreeGrafter"/>
</dbReference>
<comment type="caution">
    <text evidence="12">The sequence shown here is derived from an EMBL/GenBank/DDBJ whole genome shotgun (WGS) entry which is preliminary data.</text>
</comment>
<dbReference type="PANTHER" id="PTHR24348:SF65">
    <property type="entry name" value="SERINE_THREONINE-PROTEIN KINASE ULK3"/>
    <property type="match status" value="1"/>
</dbReference>
<dbReference type="FunFam" id="3.30.200.20:FF:000042">
    <property type="entry name" value="Aurora kinase A"/>
    <property type="match status" value="1"/>
</dbReference>
<protein>
    <recommendedName>
        <fullName evidence="1">non-specific serine/threonine protein kinase</fullName>
        <ecNumber evidence="1">2.7.11.1</ecNumber>
    </recommendedName>
</protein>
<dbReference type="InterPro" id="IPR017441">
    <property type="entry name" value="Protein_kinase_ATP_BS"/>
</dbReference>
<dbReference type="PROSITE" id="PS50011">
    <property type="entry name" value="PROTEIN_KINASE_DOM"/>
    <property type="match status" value="1"/>
</dbReference>
<evidence type="ECO:0000256" key="5">
    <source>
        <dbReference type="ARBA" id="ARBA00022741"/>
    </source>
</evidence>
<evidence type="ECO:0000259" key="11">
    <source>
        <dbReference type="PROSITE" id="PS50011"/>
    </source>
</evidence>
<dbReference type="GO" id="GO:0004674">
    <property type="term" value="F:protein serine/threonine kinase activity"/>
    <property type="evidence" value="ECO:0007669"/>
    <property type="project" value="UniProtKB-KW"/>
</dbReference>
<dbReference type="InterPro" id="IPR045269">
    <property type="entry name" value="Atg1-like"/>
</dbReference>
<dbReference type="GO" id="GO:0005524">
    <property type="term" value="F:ATP binding"/>
    <property type="evidence" value="ECO:0007669"/>
    <property type="project" value="UniProtKB-UniRule"/>
</dbReference>
<dbReference type="GO" id="GO:0034045">
    <property type="term" value="C:phagophore assembly site membrane"/>
    <property type="evidence" value="ECO:0007669"/>
    <property type="project" value="TreeGrafter"/>
</dbReference>
<dbReference type="Pfam" id="PF00069">
    <property type="entry name" value="Pkinase"/>
    <property type="match status" value="1"/>
</dbReference>
<dbReference type="OrthoDB" id="346907at2759"/>
<dbReference type="SUPFAM" id="SSF56112">
    <property type="entry name" value="Protein kinase-like (PK-like)"/>
    <property type="match status" value="1"/>
</dbReference>
<dbReference type="PROSITE" id="PS00108">
    <property type="entry name" value="PROTEIN_KINASE_ST"/>
    <property type="match status" value="1"/>
</dbReference>
<keyword evidence="6 12" id="KW-0418">Kinase</keyword>
<dbReference type="EMBL" id="CACRXK020010571">
    <property type="protein sequence ID" value="CAB4019661.1"/>
    <property type="molecule type" value="Genomic_DNA"/>
</dbReference>
<dbReference type="GO" id="GO:0000422">
    <property type="term" value="P:autophagy of mitochondrion"/>
    <property type="evidence" value="ECO:0007669"/>
    <property type="project" value="TreeGrafter"/>
</dbReference>
<reference evidence="12" key="1">
    <citation type="submission" date="2020-04" db="EMBL/GenBank/DDBJ databases">
        <authorList>
            <person name="Alioto T."/>
            <person name="Alioto T."/>
            <person name="Gomez Garrido J."/>
        </authorList>
    </citation>
    <scope>NUCLEOTIDE SEQUENCE</scope>
    <source>
        <strain evidence="12">A484AB</strain>
    </source>
</reference>
<keyword evidence="2" id="KW-0963">Cytoplasm</keyword>
<evidence type="ECO:0000256" key="2">
    <source>
        <dbReference type="ARBA" id="ARBA00022490"/>
    </source>
</evidence>
<evidence type="ECO:0000313" key="12">
    <source>
        <dbReference type="EMBL" id="CAB4019661.1"/>
    </source>
</evidence>
<comment type="catalytic activity">
    <reaction evidence="9">
        <text>L-seryl-[protein] + ATP = O-phospho-L-seryl-[protein] + ADP + H(+)</text>
        <dbReference type="Rhea" id="RHEA:17989"/>
        <dbReference type="Rhea" id="RHEA-COMP:9863"/>
        <dbReference type="Rhea" id="RHEA-COMP:11604"/>
        <dbReference type="ChEBI" id="CHEBI:15378"/>
        <dbReference type="ChEBI" id="CHEBI:29999"/>
        <dbReference type="ChEBI" id="CHEBI:30616"/>
        <dbReference type="ChEBI" id="CHEBI:83421"/>
        <dbReference type="ChEBI" id="CHEBI:456216"/>
        <dbReference type="EC" id="2.7.11.1"/>
    </reaction>
</comment>
<evidence type="ECO:0000313" key="13">
    <source>
        <dbReference type="Proteomes" id="UP001152795"/>
    </source>
</evidence>
<keyword evidence="7 10" id="KW-0067">ATP-binding</keyword>
<dbReference type="EC" id="2.7.11.1" evidence="1"/>
<dbReference type="GO" id="GO:0005829">
    <property type="term" value="C:cytosol"/>
    <property type="evidence" value="ECO:0007669"/>
    <property type="project" value="TreeGrafter"/>
</dbReference>
<evidence type="ECO:0000256" key="7">
    <source>
        <dbReference type="ARBA" id="ARBA00022840"/>
    </source>
</evidence>
<keyword evidence="4" id="KW-0808">Transferase</keyword>
<dbReference type="Gene3D" id="3.30.200.20">
    <property type="entry name" value="Phosphorylase Kinase, domain 1"/>
    <property type="match status" value="1"/>
</dbReference>
<dbReference type="PROSITE" id="PS00107">
    <property type="entry name" value="PROTEIN_KINASE_ATP"/>
    <property type="match status" value="1"/>
</dbReference>
<keyword evidence="13" id="KW-1185">Reference proteome</keyword>
<dbReference type="GO" id="GO:0034727">
    <property type="term" value="P:piecemeal microautophagy of the nucleus"/>
    <property type="evidence" value="ECO:0007669"/>
    <property type="project" value="TreeGrafter"/>
</dbReference>
<name>A0A6S7JU47_PARCT</name>
<proteinExistence type="inferred from homology"/>
<sequence length="185" mass="21225">MANFGGGRNSLPPPCLEHFVMTEKLGQGTYATVYKAYRKGEAREVVAIKCIYLKKLGKSAIENLFTEIKLLKEINHDHVVQLKDFEWNKDYLFLIMEYCSGGDLSRFIQTRRCLPENIAKKFLQQLALALKFLHSKDIAHMDLKPQNLLLSSKENPTLKIADFGFAQYLKDEMDSTNLRGSPLYM</sequence>
<evidence type="ECO:0000256" key="9">
    <source>
        <dbReference type="ARBA" id="ARBA00048679"/>
    </source>
</evidence>
<organism evidence="12 13">
    <name type="scientific">Paramuricea clavata</name>
    <name type="common">Red gorgonian</name>
    <name type="synonym">Violescent sea-whip</name>
    <dbReference type="NCBI Taxonomy" id="317549"/>
    <lineage>
        <taxon>Eukaryota</taxon>
        <taxon>Metazoa</taxon>
        <taxon>Cnidaria</taxon>
        <taxon>Anthozoa</taxon>
        <taxon>Octocorallia</taxon>
        <taxon>Malacalcyonacea</taxon>
        <taxon>Plexauridae</taxon>
        <taxon>Paramuricea</taxon>
    </lineage>
</organism>
<accession>A0A6S7JU47</accession>
<evidence type="ECO:0000256" key="6">
    <source>
        <dbReference type="ARBA" id="ARBA00022777"/>
    </source>
</evidence>
<evidence type="ECO:0000256" key="10">
    <source>
        <dbReference type="RuleBase" id="RU000304"/>
    </source>
</evidence>
<dbReference type="GO" id="GO:0005776">
    <property type="term" value="C:autophagosome"/>
    <property type="evidence" value="ECO:0007669"/>
    <property type="project" value="TreeGrafter"/>
</dbReference>
<dbReference type="GO" id="GO:0000045">
    <property type="term" value="P:autophagosome assembly"/>
    <property type="evidence" value="ECO:0007669"/>
    <property type="project" value="TreeGrafter"/>
</dbReference>
<dbReference type="Gene3D" id="1.10.510.10">
    <property type="entry name" value="Transferase(Phosphotransferase) domain 1"/>
    <property type="match status" value="1"/>
</dbReference>